<comment type="caution">
    <text evidence="1">The sequence shown here is derived from an EMBL/GenBank/DDBJ whole genome shotgun (WGS) entry which is preliminary data.</text>
</comment>
<name>A0A175JFN5_ENTHI</name>
<gene>
    <name evidence="1" type="ORF">CL6EHI_049760</name>
</gene>
<dbReference type="Proteomes" id="UP000078387">
    <property type="component" value="Unassembled WGS sequence"/>
</dbReference>
<sequence length="524" mass="61451">MIQSSTTINSKKVSFEELSESEKRIIMIKSITEFTDNDEAMSRTRKLVDYIRTTKPTEILVILQQHEKIVSMGETISKQLELIDLYLKGIGKESSYTLMTYQEKQTEKIICQGKSFDNFIEIIKQSIQVYPEQRFFSYIFPTIQFTLTKIPPKCDLVLQYSYHYEINDQMKNTIINNLNQKPYFIFQCISPTKHYDDPFVMLNYNDLAILQNGLIPSSYTLGNYMEEVTNLEGVLITPIFEEYEKMRIFASRTKQYKVTPCQVTMKNIISDKGKRIAIKGNLKVDNNDIPIIIKQYKKSEYFYNESYLDYLDSIGLLVKASEQYNKYVDMYNNQLKDEKVHRMKRVKCEGSQMFVVTNQMIQGDIFLLKEVKAFIDKKEKMIIEIYHEEAETQLIQAINEEGSGIRDTSGIKNMDVSGGILSIEAFNHFLWCQTTESISDLMIMKNVFVILTNNEYTIIKAEVIHSKPSKYYFIQYSDEFDTVKNIFIANHNCQTICTMFKRCEDENRDIDYETNDKYITQFIL</sequence>
<evidence type="ECO:0008006" key="3">
    <source>
        <dbReference type="Google" id="ProtNLM"/>
    </source>
</evidence>
<organism evidence="1 2">
    <name type="scientific">Entamoeba histolytica</name>
    <dbReference type="NCBI Taxonomy" id="5759"/>
    <lineage>
        <taxon>Eukaryota</taxon>
        <taxon>Amoebozoa</taxon>
        <taxon>Evosea</taxon>
        <taxon>Archamoebae</taxon>
        <taxon>Mastigamoebida</taxon>
        <taxon>Entamoebidae</taxon>
        <taxon>Entamoeba</taxon>
    </lineage>
</organism>
<dbReference type="eggNOG" id="ENOG502RECJ">
    <property type="taxonomic scope" value="Eukaryota"/>
</dbReference>
<dbReference type="AlphaFoldDB" id="A0A175JFN5"/>
<accession>A0A175JFN5</accession>
<reference evidence="1 2" key="1">
    <citation type="submission" date="2016-05" db="EMBL/GenBank/DDBJ databases">
        <title>First whole genome sequencing of Entamoeba histolytica HM1:IMSS-clone-6.</title>
        <authorList>
            <person name="Mukherjee Avik.K."/>
            <person name="Izumyama S."/>
            <person name="Nakada-Tsukui K."/>
            <person name="Nozaki T."/>
        </authorList>
    </citation>
    <scope>NUCLEOTIDE SEQUENCE [LARGE SCALE GENOMIC DNA]</scope>
    <source>
        <strain evidence="1 2">HM1:IMSS clone 6</strain>
    </source>
</reference>
<evidence type="ECO:0000313" key="2">
    <source>
        <dbReference type="Proteomes" id="UP000078387"/>
    </source>
</evidence>
<proteinExistence type="predicted"/>
<dbReference type="VEuPathDB" id="AmoebaDB:EHI_049760"/>
<dbReference type="VEuPathDB" id="AmoebaDB:EHI5A_064440"/>
<protein>
    <recommendedName>
        <fullName evidence="3">Alpha-type protein kinase domain-containing protein</fullName>
    </recommendedName>
</protein>
<evidence type="ECO:0000313" key="1">
    <source>
        <dbReference type="EMBL" id="GAT92263.1"/>
    </source>
</evidence>
<dbReference type="EMBL" id="BDEQ01000001">
    <property type="protein sequence ID" value="GAT92263.1"/>
    <property type="molecule type" value="Genomic_DNA"/>
</dbReference>